<evidence type="ECO:0000256" key="1">
    <source>
        <dbReference type="SAM" id="MobiDB-lite"/>
    </source>
</evidence>
<name>A0AAF0QUZ2_SOLVR</name>
<evidence type="ECO:0000313" key="2">
    <source>
        <dbReference type="EMBL" id="WMV29833.1"/>
    </source>
</evidence>
<sequence length="106" mass="12063">MKSLQLRGRPRSPSWVVDHLTGHTGTHGCQTESPRPGRRTTCPFKGRGPDDGLWWHLWMPFPAIVHDQCLRVDPRPDPRTIRQTMGRGPCTWIIPFDSLSLKPNDG</sequence>
<dbReference type="EMBL" id="CP133616">
    <property type="protein sequence ID" value="WMV29833.1"/>
    <property type="molecule type" value="Genomic_DNA"/>
</dbReference>
<evidence type="ECO:0000313" key="3">
    <source>
        <dbReference type="Proteomes" id="UP001234989"/>
    </source>
</evidence>
<proteinExistence type="predicted"/>
<protein>
    <submittedName>
        <fullName evidence="2">Uncharacterized protein</fullName>
    </submittedName>
</protein>
<feature type="region of interest" description="Disordered" evidence="1">
    <location>
        <begin position="22"/>
        <end position="43"/>
    </location>
</feature>
<dbReference type="AlphaFoldDB" id="A0AAF0QUZ2"/>
<reference evidence="2" key="1">
    <citation type="submission" date="2023-08" db="EMBL/GenBank/DDBJ databases">
        <title>A de novo genome assembly of Solanum verrucosum Schlechtendal, a Mexican diploid species geographically isolated from the other diploid A-genome species in potato relatives.</title>
        <authorList>
            <person name="Hosaka K."/>
        </authorList>
    </citation>
    <scope>NUCLEOTIDE SEQUENCE</scope>
    <source>
        <tissue evidence="2">Young leaves</tissue>
    </source>
</reference>
<feature type="compositionally biased region" description="Polar residues" evidence="1">
    <location>
        <begin position="23"/>
        <end position="33"/>
    </location>
</feature>
<gene>
    <name evidence="2" type="ORF">MTR67_023218</name>
</gene>
<organism evidence="2 3">
    <name type="scientific">Solanum verrucosum</name>
    <dbReference type="NCBI Taxonomy" id="315347"/>
    <lineage>
        <taxon>Eukaryota</taxon>
        <taxon>Viridiplantae</taxon>
        <taxon>Streptophyta</taxon>
        <taxon>Embryophyta</taxon>
        <taxon>Tracheophyta</taxon>
        <taxon>Spermatophyta</taxon>
        <taxon>Magnoliopsida</taxon>
        <taxon>eudicotyledons</taxon>
        <taxon>Gunneridae</taxon>
        <taxon>Pentapetalae</taxon>
        <taxon>asterids</taxon>
        <taxon>lamiids</taxon>
        <taxon>Solanales</taxon>
        <taxon>Solanaceae</taxon>
        <taxon>Solanoideae</taxon>
        <taxon>Solaneae</taxon>
        <taxon>Solanum</taxon>
    </lineage>
</organism>
<accession>A0AAF0QUZ2</accession>
<keyword evidence="3" id="KW-1185">Reference proteome</keyword>
<dbReference type="Proteomes" id="UP001234989">
    <property type="component" value="Chromosome 5"/>
</dbReference>